<feature type="compositionally biased region" description="Basic and acidic residues" evidence="2">
    <location>
        <begin position="57"/>
        <end position="71"/>
    </location>
</feature>
<accession>A0ABP0CCQ0</accession>
<reference evidence="4 5" key="1">
    <citation type="submission" date="2024-01" db="EMBL/GenBank/DDBJ databases">
        <authorList>
            <person name="Allen C."/>
            <person name="Tagirdzhanova G."/>
        </authorList>
    </citation>
    <scope>NUCLEOTIDE SEQUENCE [LARGE SCALE GENOMIC DNA]</scope>
</reference>
<dbReference type="Proteomes" id="UP001642405">
    <property type="component" value="Unassembled WGS sequence"/>
</dbReference>
<proteinExistence type="predicted"/>
<keyword evidence="5" id="KW-1185">Reference proteome</keyword>
<feature type="region of interest" description="Disordered" evidence="2">
    <location>
        <begin position="86"/>
        <end position="130"/>
    </location>
</feature>
<dbReference type="InterPro" id="IPR036864">
    <property type="entry name" value="Zn2-C6_fun-type_DNA-bd_sf"/>
</dbReference>
<dbReference type="PROSITE" id="PS50048">
    <property type="entry name" value="ZN2_CY6_FUNGAL_2"/>
    <property type="match status" value="1"/>
</dbReference>
<name>A0ABP0CCQ0_9PEZI</name>
<dbReference type="InterPro" id="IPR001138">
    <property type="entry name" value="Zn2Cys6_DnaBD"/>
</dbReference>
<evidence type="ECO:0000256" key="1">
    <source>
        <dbReference type="ARBA" id="ARBA00023242"/>
    </source>
</evidence>
<evidence type="ECO:0000259" key="3">
    <source>
        <dbReference type="PROSITE" id="PS50048"/>
    </source>
</evidence>
<dbReference type="EMBL" id="CAWUHB010000050">
    <property type="protein sequence ID" value="CAK7229812.1"/>
    <property type="molecule type" value="Genomic_DNA"/>
</dbReference>
<sequence length="530" mass="59921">MFKSCDYCRHRRKRCVTAAGRSRCSDCEHLDLPCEFSQRQPSLKRRQTSRQIAARLSAERAERTEKTERTQADLLGTAFAAEGVRRRVQQADSRRSGKINKALFERQAKRDDDDDGSAAADKGRRNSHGSEVYSPLHAKYVHDVQPFLPFVPPSFFIPRPGSDNSLLNDCVARACALSLHAVHAQPAGNAADLDAAVIRQSALSLADCAGLLLLMPCLPFSETTVEHVLDMVASHGHQQRPHHQQQQRHRFPELLAGAISLQAWRQLVNRSNTFLWLPTDMLHDYAMSLDERSFARHYLLLADLGARVSKYRSYSLDGHDADTDSRADLHDPDAARRVWAALEYECLLWQVRLPPHLLDLRDELPATPESLVIHQLSNLVLLSLYQHVLLDRSSLGESIALRPVPGVLYFLCALARSVFICPRPVLDRWDLIVDIQAMTARILLQLWIHTHFENCRAILDMWTDVEPRHQGLAARVRAEIGTGPWTVDEIDGYSVFWTFRDLRTLTLELIVGHSEKKQIKDTLGTSPLGT</sequence>
<dbReference type="Gene3D" id="4.10.240.10">
    <property type="entry name" value="Zn(2)-C6 fungal-type DNA-binding domain"/>
    <property type="match status" value="1"/>
</dbReference>
<protein>
    <recommendedName>
        <fullName evidence="3">Zn(2)-C6 fungal-type domain-containing protein</fullName>
    </recommendedName>
</protein>
<dbReference type="SUPFAM" id="SSF57701">
    <property type="entry name" value="Zn2/Cys6 DNA-binding domain"/>
    <property type="match status" value="1"/>
</dbReference>
<feature type="region of interest" description="Disordered" evidence="2">
    <location>
        <begin position="39"/>
        <end position="73"/>
    </location>
</feature>
<keyword evidence="1" id="KW-0539">Nucleus</keyword>
<dbReference type="PROSITE" id="PS00463">
    <property type="entry name" value="ZN2_CY6_FUNGAL_1"/>
    <property type="match status" value="1"/>
</dbReference>
<evidence type="ECO:0000313" key="5">
    <source>
        <dbReference type="Proteomes" id="UP001642405"/>
    </source>
</evidence>
<organism evidence="4 5">
    <name type="scientific">Sporothrix curviconia</name>
    <dbReference type="NCBI Taxonomy" id="1260050"/>
    <lineage>
        <taxon>Eukaryota</taxon>
        <taxon>Fungi</taxon>
        <taxon>Dikarya</taxon>
        <taxon>Ascomycota</taxon>
        <taxon>Pezizomycotina</taxon>
        <taxon>Sordariomycetes</taxon>
        <taxon>Sordariomycetidae</taxon>
        <taxon>Ophiostomatales</taxon>
        <taxon>Ophiostomataceae</taxon>
        <taxon>Sporothrix</taxon>
    </lineage>
</organism>
<dbReference type="CDD" id="cd00067">
    <property type="entry name" value="GAL4"/>
    <property type="match status" value="1"/>
</dbReference>
<comment type="caution">
    <text evidence="4">The sequence shown here is derived from an EMBL/GenBank/DDBJ whole genome shotgun (WGS) entry which is preliminary data.</text>
</comment>
<evidence type="ECO:0000256" key="2">
    <source>
        <dbReference type="SAM" id="MobiDB-lite"/>
    </source>
</evidence>
<gene>
    <name evidence="4" type="ORF">SCUCBS95973_007354</name>
</gene>
<evidence type="ECO:0000313" key="4">
    <source>
        <dbReference type="EMBL" id="CAK7229812.1"/>
    </source>
</evidence>
<feature type="domain" description="Zn(2)-C6 fungal-type" evidence="3">
    <location>
        <begin position="4"/>
        <end position="36"/>
    </location>
</feature>